<dbReference type="InterPro" id="IPR016032">
    <property type="entry name" value="Sig_transdc_resp-reg_C-effctor"/>
</dbReference>
<gene>
    <name evidence="2" type="ORF">NYF23_04375</name>
</gene>
<dbReference type="InterPro" id="IPR000792">
    <property type="entry name" value="Tscrpt_reg_LuxR_C"/>
</dbReference>
<evidence type="ECO:0000313" key="2">
    <source>
        <dbReference type="EMBL" id="UVW35850.1"/>
    </source>
</evidence>
<proteinExistence type="predicted"/>
<sequence length="380" mass="42746">MKQPTLEEFSLLLGSLYDGHIEEDPYSVFLTSLRAIIDANFASITMREPASDDGGLLFVSCEKLQKTFINDHENPYTDRYYTSNLMTNLPWGQVVSLDECHPYSKLEDTDLYNFCMKPLDIHHMLGVDLRSANGQRFSVRFCRPKTAVNFEPSVREFLAMLSIHIQRAIANGMQLIELDNERKLYSKTLSRQAIGVITLDEKGNVITRNAIADEILRKKDGIHIINQHIHLESPASRTKLSGYINEVIEAQRNHQPLPVNALSVDRPSGKPDLEILIKPMMIDKTVEPSNTPHMMVFINAPDKTSDIDIRILISLYKLTRAEAMLAKYLADGANLDQSAAQLGIARNTARAQLRSIFAKTGVSQQSMLVSLILKSLVTFS</sequence>
<keyword evidence="3" id="KW-1185">Reference proteome</keyword>
<feature type="domain" description="HTH luxR-type" evidence="1">
    <location>
        <begin position="315"/>
        <end position="372"/>
    </location>
</feature>
<evidence type="ECO:0000259" key="1">
    <source>
        <dbReference type="SMART" id="SM00421"/>
    </source>
</evidence>
<dbReference type="InterPro" id="IPR036388">
    <property type="entry name" value="WH-like_DNA-bd_sf"/>
</dbReference>
<dbReference type="SUPFAM" id="SSF46894">
    <property type="entry name" value="C-terminal effector domain of the bipartite response regulators"/>
    <property type="match status" value="1"/>
</dbReference>
<dbReference type="Proteomes" id="UP001059934">
    <property type="component" value="Chromosome"/>
</dbReference>
<protein>
    <submittedName>
        <fullName evidence="2">Helix-turn-helix transcriptional regulator</fullName>
    </submittedName>
</protein>
<dbReference type="EMBL" id="CP103416">
    <property type="protein sequence ID" value="UVW35850.1"/>
    <property type="molecule type" value="Genomic_DNA"/>
</dbReference>
<reference evidence="2" key="1">
    <citation type="submission" date="2022-08" db="EMBL/GenBank/DDBJ databases">
        <title>Catabolic pathway analysis in culturable SAR92 clade bacteria reveals their overlooked roles in DMSP degradation in coastal seas.</title>
        <authorList>
            <person name="He X."/>
            <person name="Zhang X."/>
            <person name="Zhang Y."/>
        </authorList>
    </citation>
    <scope>NUCLEOTIDE SEQUENCE</scope>
    <source>
        <strain evidence="2">H455</strain>
    </source>
</reference>
<name>A0ABY5TR60_9GAMM</name>
<dbReference type="SMART" id="SM00421">
    <property type="entry name" value="HTH_LUXR"/>
    <property type="match status" value="1"/>
</dbReference>
<evidence type="ECO:0000313" key="3">
    <source>
        <dbReference type="Proteomes" id="UP001059934"/>
    </source>
</evidence>
<dbReference type="Gene3D" id="1.10.10.10">
    <property type="entry name" value="Winged helix-like DNA-binding domain superfamily/Winged helix DNA-binding domain"/>
    <property type="match status" value="1"/>
</dbReference>
<organism evidence="2 3">
    <name type="scientific">SAR92 clade bacterium H455</name>
    <dbReference type="NCBI Taxonomy" id="2974818"/>
    <lineage>
        <taxon>Bacteria</taxon>
        <taxon>Pseudomonadati</taxon>
        <taxon>Pseudomonadota</taxon>
        <taxon>Gammaproteobacteria</taxon>
        <taxon>Cellvibrionales</taxon>
        <taxon>Porticoccaceae</taxon>
        <taxon>SAR92 clade</taxon>
    </lineage>
</organism>
<accession>A0ABY5TR60</accession>